<sequence>MALVQTHRFNWMGYEGTMSEALNLDLLRHSNMGSLRYSDYNYRQAVVADIRMRLKIIKRELGLLPPEEDVEEGNMDHIAKDEFVDVDEYEGNEYLLRIQRRRNALLYSKGPLVASEDDEAEAVYYHPAPPTAEVQRQAVPSFALAVQSLLVRAGETFVSYLDGSEFVAVSKLSEHNEARRGEVEAAAEEAGAVLPSASEFEVTSLQAALEKREQLRMKLDAVRAASDPSYASRFVRAEERDNSGQPVTNVFPEDGDEKNLSAKLQAAKVQLESARLAYNKRAYVAARRVQKALANYVPPAEL</sequence>
<accession>A0A3R7KAD6</accession>
<reference evidence="1 2" key="1">
    <citation type="journal article" date="2018" name="BMC Genomics">
        <title>Genomic comparison of Trypanosoma conorhini and Trypanosoma rangeli to Trypanosoma cruzi strains of high and low virulence.</title>
        <authorList>
            <person name="Bradwell K.R."/>
            <person name="Koparde V.N."/>
            <person name="Matveyev A.V."/>
            <person name="Serrano M.G."/>
            <person name="Alves J.M."/>
            <person name="Parikh H."/>
            <person name="Huang B."/>
            <person name="Lee V."/>
            <person name="Espinosa-Alvarez O."/>
            <person name="Ortiz P.A."/>
            <person name="Costa-Martins A.G."/>
            <person name="Teixeira M.M."/>
            <person name="Buck G.A."/>
        </authorList>
    </citation>
    <scope>NUCLEOTIDE SEQUENCE [LARGE SCALE GENOMIC DNA]</scope>
    <source>
        <strain evidence="1 2">AM80</strain>
    </source>
</reference>
<proteinExistence type="predicted"/>
<dbReference type="AlphaFoldDB" id="A0A3R7KAD6"/>
<dbReference type="RefSeq" id="XP_029237008.1">
    <property type="nucleotide sequence ID" value="XM_029383142.1"/>
</dbReference>
<dbReference type="GeneID" id="40330224"/>
<dbReference type="OMA" id="KQRYNWM"/>
<evidence type="ECO:0000313" key="1">
    <source>
        <dbReference type="EMBL" id="RNF02591.1"/>
    </source>
</evidence>
<dbReference type="Proteomes" id="UP000283634">
    <property type="component" value="Unassembled WGS sequence"/>
</dbReference>
<dbReference type="OrthoDB" id="273681at2759"/>
<evidence type="ECO:0000313" key="2">
    <source>
        <dbReference type="Proteomes" id="UP000283634"/>
    </source>
</evidence>
<gene>
    <name evidence="1" type="ORF">TraAM80_06291</name>
</gene>
<organism evidence="1 2">
    <name type="scientific">Trypanosoma rangeli</name>
    <dbReference type="NCBI Taxonomy" id="5698"/>
    <lineage>
        <taxon>Eukaryota</taxon>
        <taxon>Discoba</taxon>
        <taxon>Euglenozoa</taxon>
        <taxon>Kinetoplastea</taxon>
        <taxon>Metakinetoplastina</taxon>
        <taxon>Trypanosomatida</taxon>
        <taxon>Trypanosomatidae</taxon>
        <taxon>Trypanosoma</taxon>
        <taxon>Herpetosoma</taxon>
    </lineage>
</organism>
<comment type="caution">
    <text evidence="1">The sequence shown here is derived from an EMBL/GenBank/DDBJ whole genome shotgun (WGS) entry which is preliminary data.</text>
</comment>
<dbReference type="EMBL" id="MKGL01000226">
    <property type="protein sequence ID" value="RNF02591.1"/>
    <property type="molecule type" value="Genomic_DNA"/>
</dbReference>
<protein>
    <submittedName>
        <fullName evidence="1">Uncharacterized protein</fullName>
    </submittedName>
</protein>
<name>A0A3R7KAD6_TRYRA</name>
<keyword evidence="2" id="KW-1185">Reference proteome</keyword>